<evidence type="ECO:0000313" key="2">
    <source>
        <dbReference type="EMBL" id="KAK0415058.1"/>
    </source>
</evidence>
<keyword evidence="3" id="KW-1185">Reference proteome</keyword>
<sequence length="142" mass="16278">MNKLFLVVVLLALTLANVCAKEEFPSLDVFDKAPAYVSLKIYKYLKDGEISKKDEAVILKWLKTQPPATTVQYKKVKAAVEKHLKEVTAFWSDSLVEIYNTLIKQIMDDKSLTTKQKKEKIQKEIDDVPDLIRGLVKNPLKR</sequence>
<name>A0AA39HZL3_9BILA</name>
<dbReference type="EMBL" id="JAUCMV010000002">
    <property type="protein sequence ID" value="KAK0415058.1"/>
    <property type="molecule type" value="Genomic_DNA"/>
</dbReference>
<evidence type="ECO:0000313" key="3">
    <source>
        <dbReference type="Proteomes" id="UP001175271"/>
    </source>
</evidence>
<dbReference type="AlphaFoldDB" id="A0AA39HZL3"/>
<evidence type="ECO:0008006" key="4">
    <source>
        <dbReference type="Google" id="ProtNLM"/>
    </source>
</evidence>
<gene>
    <name evidence="2" type="ORF">QR680_011751</name>
</gene>
<protein>
    <recommendedName>
        <fullName evidence="4">SXP/RAL-2 family protein Ani s 5-like cation-binding domain-containing protein</fullName>
    </recommendedName>
</protein>
<feature type="signal peptide" evidence="1">
    <location>
        <begin position="1"/>
        <end position="20"/>
    </location>
</feature>
<proteinExistence type="predicted"/>
<reference evidence="2" key="1">
    <citation type="submission" date="2023-06" db="EMBL/GenBank/DDBJ databases">
        <title>Genomic analysis of the entomopathogenic nematode Steinernema hermaphroditum.</title>
        <authorList>
            <person name="Schwarz E.M."/>
            <person name="Heppert J.K."/>
            <person name="Baniya A."/>
            <person name="Schwartz H.T."/>
            <person name="Tan C.-H."/>
            <person name="Antoshechkin I."/>
            <person name="Sternberg P.W."/>
            <person name="Goodrich-Blair H."/>
            <person name="Dillman A.R."/>
        </authorList>
    </citation>
    <scope>NUCLEOTIDE SEQUENCE</scope>
    <source>
        <strain evidence="2">PS9179</strain>
        <tissue evidence="2">Whole animal</tissue>
    </source>
</reference>
<dbReference type="Proteomes" id="UP001175271">
    <property type="component" value="Unassembled WGS sequence"/>
</dbReference>
<organism evidence="2 3">
    <name type="scientific">Steinernema hermaphroditum</name>
    <dbReference type="NCBI Taxonomy" id="289476"/>
    <lineage>
        <taxon>Eukaryota</taxon>
        <taxon>Metazoa</taxon>
        <taxon>Ecdysozoa</taxon>
        <taxon>Nematoda</taxon>
        <taxon>Chromadorea</taxon>
        <taxon>Rhabditida</taxon>
        <taxon>Tylenchina</taxon>
        <taxon>Panagrolaimomorpha</taxon>
        <taxon>Strongyloidoidea</taxon>
        <taxon>Steinernematidae</taxon>
        <taxon>Steinernema</taxon>
    </lineage>
</organism>
<feature type="chain" id="PRO_5041334545" description="SXP/RAL-2 family protein Ani s 5-like cation-binding domain-containing protein" evidence="1">
    <location>
        <begin position="21"/>
        <end position="142"/>
    </location>
</feature>
<comment type="caution">
    <text evidence="2">The sequence shown here is derived from an EMBL/GenBank/DDBJ whole genome shotgun (WGS) entry which is preliminary data.</text>
</comment>
<evidence type="ECO:0000256" key="1">
    <source>
        <dbReference type="SAM" id="SignalP"/>
    </source>
</evidence>
<keyword evidence="1" id="KW-0732">Signal</keyword>
<accession>A0AA39HZL3</accession>